<evidence type="ECO:0000313" key="2">
    <source>
        <dbReference type="Proteomes" id="UP000230405"/>
    </source>
</evidence>
<reference evidence="2" key="1">
    <citation type="submission" date="2017-09" db="EMBL/GenBank/DDBJ databases">
        <title>Depth-based differentiation of microbial function through sediment-hosted aquifers and enrichment of novel symbionts in the deep terrestrial subsurface.</title>
        <authorList>
            <person name="Probst A.J."/>
            <person name="Ladd B."/>
            <person name="Jarett J.K."/>
            <person name="Geller-Mcgrath D.E."/>
            <person name="Sieber C.M.K."/>
            <person name="Emerson J.B."/>
            <person name="Anantharaman K."/>
            <person name="Thomas B.C."/>
            <person name="Malmstrom R."/>
            <person name="Stieglmeier M."/>
            <person name="Klingl A."/>
            <person name="Woyke T."/>
            <person name="Ryan C.M."/>
            <person name="Banfield J.F."/>
        </authorList>
    </citation>
    <scope>NUCLEOTIDE SEQUENCE [LARGE SCALE GENOMIC DNA]</scope>
</reference>
<proteinExistence type="predicted"/>
<sequence>MTTQWYIQPIDDYTNAAIANLLIADCSASDAQCDNLLVAEKRILAWRISRKNLRILEASAQKNKSLRFTIYCQHGKDAQINEWFKKQR</sequence>
<dbReference type="AlphaFoldDB" id="A0A2M7VDU5"/>
<gene>
    <name evidence="1" type="ORF">COX77_03790</name>
</gene>
<comment type="caution">
    <text evidence="1">The sequence shown here is derived from an EMBL/GenBank/DDBJ whole genome shotgun (WGS) entry which is preliminary data.</text>
</comment>
<organism evidence="1 2">
    <name type="scientific">Candidatus Komeilibacteria bacterium CG_4_10_14_0_2_um_filter_37_10</name>
    <dbReference type="NCBI Taxonomy" id="1974470"/>
    <lineage>
        <taxon>Bacteria</taxon>
        <taxon>Candidatus Komeiliibacteriota</taxon>
    </lineage>
</organism>
<dbReference type="EMBL" id="PFPO01000073">
    <property type="protein sequence ID" value="PIZ98624.1"/>
    <property type="molecule type" value="Genomic_DNA"/>
</dbReference>
<name>A0A2M7VDU5_9BACT</name>
<dbReference type="Proteomes" id="UP000230405">
    <property type="component" value="Unassembled WGS sequence"/>
</dbReference>
<accession>A0A2M7VDU5</accession>
<protein>
    <submittedName>
        <fullName evidence="1">Uncharacterized protein</fullName>
    </submittedName>
</protein>
<evidence type="ECO:0000313" key="1">
    <source>
        <dbReference type="EMBL" id="PIZ98624.1"/>
    </source>
</evidence>